<dbReference type="Proteomes" id="UP000255467">
    <property type="component" value="Unassembled WGS sequence"/>
</dbReference>
<feature type="transmembrane region" description="Helical" evidence="1">
    <location>
        <begin position="32"/>
        <end position="54"/>
    </location>
</feature>
<evidence type="ECO:0000256" key="1">
    <source>
        <dbReference type="SAM" id="Phobius"/>
    </source>
</evidence>
<protein>
    <submittedName>
        <fullName evidence="3">Predicted membrane protein</fullName>
    </submittedName>
</protein>
<dbReference type="InterPro" id="IPR007349">
    <property type="entry name" value="DUF418"/>
</dbReference>
<gene>
    <name evidence="3" type="ORF">NCTC1934_06560</name>
</gene>
<sequence length="76" mass="8540">MALSCYLLQNILGVIASRTVLTRPEVAVLDPLLLTGAAFLGVSAVLIAFACLWLRFFPRGPFELLWTWSYRKLARE</sequence>
<keyword evidence="1" id="KW-0812">Transmembrane</keyword>
<evidence type="ECO:0000259" key="2">
    <source>
        <dbReference type="Pfam" id="PF04235"/>
    </source>
</evidence>
<accession>A0A379JL10</accession>
<dbReference type="AlphaFoldDB" id="A0A379JL10"/>
<keyword evidence="1" id="KW-0472">Membrane</keyword>
<name>A0A379JL10_9NOCA</name>
<reference evidence="3 4" key="1">
    <citation type="submission" date="2018-06" db="EMBL/GenBank/DDBJ databases">
        <authorList>
            <consortium name="Pathogen Informatics"/>
            <person name="Doyle S."/>
        </authorList>
    </citation>
    <scope>NUCLEOTIDE SEQUENCE [LARGE SCALE GENOMIC DNA]</scope>
    <source>
        <strain evidence="3 4">NCTC1934</strain>
    </source>
</reference>
<keyword evidence="1" id="KW-1133">Transmembrane helix</keyword>
<dbReference type="Pfam" id="PF04235">
    <property type="entry name" value="DUF418"/>
    <property type="match status" value="1"/>
</dbReference>
<organism evidence="3 4">
    <name type="scientific">Nocardia otitidiscaviarum</name>
    <dbReference type="NCBI Taxonomy" id="1823"/>
    <lineage>
        <taxon>Bacteria</taxon>
        <taxon>Bacillati</taxon>
        <taxon>Actinomycetota</taxon>
        <taxon>Actinomycetes</taxon>
        <taxon>Mycobacteriales</taxon>
        <taxon>Nocardiaceae</taxon>
        <taxon>Nocardia</taxon>
    </lineage>
</organism>
<feature type="domain" description="DUF418" evidence="2">
    <location>
        <begin position="1"/>
        <end position="71"/>
    </location>
</feature>
<keyword evidence="4" id="KW-1185">Reference proteome</keyword>
<evidence type="ECO:0000313" key="4">
    <source>
        <dbReference type="Proteomes" id="UP000255467"/>
    </source>
</evidence>
<proteinExistence type="predicted"/>
<dbReference type="EMBL" id="UGRY01000006">
    <property type="protein sequence ID" value="SUD49208.1"/>
    <property type="molecule type" value="Genomic_DNA"/>
</dbReference>
<evidence type="ECO:0000313" key="3">
    <source>
        <dbReference type="EMBL" id="SUD49208.1"/>
    </source>
</evidence>